<dbReference type="Gene3D" id="1.10.630.10">
    <property type="entry name" value="Cytochrome P450"/>
    <property type="match status" value="1"/>
</dbReference>
<comment type="similarity">
    <text evidence="2">Belongs to the cytochrome P450 family.</text>
</comment>
<dbReference type="PANTHER" id="PTHR24287">
    <property type="entry name" value="P450, PUTATIVE (EUROFUNG)-RELATED"/>
    <property type="match status" value="1"/>
</dbReference>
<accession>E5A7X6</accession>
<dbReference type="GO" id="GO:0005506">
    <property type="term" value="F:iron ion binding"/>
    <property type="evidence" value="ECO:0007669"/>
    <property type="project" value="InterPro"/>
</dbReference>
<evidence type="ECO:0000256" key="5">
    <source>
        <dbReference type="ARBA" id="ARBA00023004"/>
    </source>
</evidence>
<organism evidence="8">
    <name type="scientific">Leptosphaeria maculans (strain JN3 / isolate v23.1.3 / race Av1-4-5-6-7-8)</name>
    <name type="common">Blackleg fungus</name>
    <name type="synonym">Phoma lingam</name>
    <dbReference type="NCBI Taxonomy" id="985895"/>
    <lineage>
        <taxon>Eukaryota</taxon>
        <taxon>Fungi</taxon>
        <taxon>Dikarya</taxon>
        <taxon>Ascomycota</taxon>
        <taxon>Pezizomycotina</taxon>
        <taxon>Dothideomycetes</taxon>
        <taxon>Pleosporomycetidae</taxon>
        <taxon>Pleosporales</taxon>
        <taxon>Pleosporineae</taxon>
        <taxon>Leptosphaeriaceae</taxon>
        <taxon>Plenodomus</taxon>
        <taxon>Plenodomus lingam/Leptosphaeria maculans species complex</taxon>
    </lineage>
</organism>
<dbReference type="Pfam" id="PF00067">
    <property type="entry name" value="p450"/>
    <property type="match status" value="1"/>
</dbReference>
<dbReference type="GO" id="GO:0020037">
    <property type="term" value="F:heme binding"/>
    <property type="evidence" value="ECO:0007669"/>
    <property type="project" value="InterPro"/>
</dbReference>
<evidence type="ECO:0000256" key="6">
    <source>
        <dbReference type="ARBA" id="ARBA00023033"/>
    </source>
</evidence>
<dbReference type="OrthoDB" id="1470350at2759"/>
<dbReference type="InParanoid" id="E5A7X6"/>
<keyword evidence="3" id="KW-0479">Metal-binding</keyword>
<dbReference type="SUPFAM" id="SSF48264">
    <property type="entry name" value="Cytochrome P450"/>
    <property type="match status" value="1"/>
</dbReference>
<dbReference type="EMBL" id="FP929137">
    <property type="protein sequence ID" value="CBX99721.1"/>
    <property type="molecule type" value="Genomic_DNA"/>
</dbReference>
<dbReference type="InterPro" id="IPR036396">
    <property type="entry name" value="Cyt_P450_sf"/>
</dbReference>
<keyword evidence="5" id="KW-0408">Iron</keyword>
<dbReference type="GO" id="GO:0016705">
    <property type="term" value="F:oxidoreductase activity, acting on paired donors, with incorporation or reduction of molecular oxygen"/>
    <property type="evidence" value="ECO:0007669"/>
    <property type="project" value="InterPro"/>
</dbReference>
<dbReference type="STRING" id="985895.E5A7X6"/>
<keyword evidence="6" id="KW-0503">Monooxygenase</keyword>
<dbReference type="InterPro" id="IPR001128">
    <property type="entry name" value="Cyt_P450"/>
</dbReference>
<keyword evidence="8" id="KW-1185">Reference proteome</keyword>
<sequence length="80" mass="9252">MRWFDSSVQMKFRNLPMIAIDCAFAHWIANICDAERRAALRPSCEYLPFDGGPRICLGQQYALTEASYVTVRMLQEFKAM</sequence>
<keyword evidence="4" id="KW-0560">Oxidoreductase</keyword>
<dbReference type="PANTHER" id="PTHR24287:SF17">
    <property type="entry name" value="P450, PUTATIVE (EUROFUNG)-RELATED"/>
    <property type="match status" value="1"/>
</dbReference>
<evidence type="ECO:0000256" key="2">
    <source>
        <dbReference type="ARBA" id="ARBA00010617"/>
    </source>
</evidence>
<dbReference type="Proteomes" id="UP000002668">
    <property type="component" value="Genome"/>
</dbReference>
<comment type="cofactor">
    <cofactor evidence="1">
        <name>heme</name>
        <dbReference type="ChEBI" id="CHEBI:30413"/>
    </cofactor>
</comment>
<name>E5A7X6_LEPMJ</name>
<protein>
    <submittedName>
        <fullName evidence="7">Uncharacterized protein</fullName>
    </submittedName>
</protein>
<dbReference type="InterPro" id="IPR047146">
    <property type="entry name" value="Cyt_P450_E_CYP52_fungi"/>
</dbReference>
<dbReference type="GO" id="GO:0004497">
    <property type="term" value="F:monooxygenase activity"/>
    <property type="evidence" value="ECO:0007669"/>
    <property type="project" value="UniProtKB-KW"/>
</dbReference>
<evidence type="ECO:0000256" key="1">
    <source>
        <dbReference type="ARBA" id="ARBA00001971"/>
    </source>
</evidence>
<evidence type="ECO:0000313" key="8">
    <source>
        <dbReference type="Proteomes" id="UP000002668"/>
    </source>
</evidence>
<dbReference type="HOGENOM" id="CLU_2590196_0_0_1"/>
<gene>
    <name evidence="7" type="ORF">LEMA_uP073100.1</name>
</gene>
<dbReference type="VEuPathDB" id="FungiDB:LEMA_uP073100.1"/>
<evidence type="ECO:0000256" key="4">
    <source>
        <dbReference type="ARBA" id="ARBA00023002"/>
    </source>
</evidence>
<evidence type="ECO:0000313" key="7">
    <source>
        <dbReference type="EMBL" id="CBX99721.1"/>
    </source>
</evidence>
<proteinExistence type="inferred from homology"/>
<evidence type="ECO:0000256" key="3">
    <source>
        <dbReference type="ARBA" id="ARBA00022723"/>
    </source>
</evidence>
<dbReference type="AlphaFoldDB" id="E5A7X6"/>
<reference evidence="8" key="1">
    <citation type="journal article" date="2011" name="Nat. Commun.">
        <title>Effector diversification within compartments of the Leptosphaeria maculans genome affected by Repeat-Induced Point mutations.</title>
        <authorList>
            <person name="Rouxel T."/>
            <person name="Grandaubert J."/>
            <person name="Hane J.K."/>
            <person name="Hoede C."/>
            <person name="van de Wouw A.P."/>
            <person name="Couloux A."/>
            <person name="Dominguez V."/>
            <person name="Anthouard V."/>
            <person name="Bally P."/>
            <person name="Bourras S."/>
            <person name="Cozijnsen A.J."/>
            <person name="Ciuffetti L.M."/>
            <person name="Degrave A."/>
            <person name="Dilmaghani A."/>
            <person name="Duret L."/>
            <person name="Fudal I."/>
            <person name="Goodwin S.B."/>
            <person name="Gout L."/>
            <person name="Glaser N."/>
            <person name="Linglin J."/>
            <person name="Kema G.H.J."/>
            <person name="Lapalu N."/>
            <person name="Lawrence C.B."/>
            <person name="May K."/>
            <person name="Meyer M."/>
            <person name="Ollivier B."/>
            <person name="Poulain J."/>
            <person name="Schoch C.L."/>
            <person name="Simon A."/>
            <person name="Spatafora J.W."/>
            <person name="Stachowiak A."/>
            <person name="Turgeon B.G."/>
            <person name="Tyler B.M."/>
            <person name="Vincent D."/>
            <person name="Weissenbach J."/>
            <person name="Amselem J."/>
            <person name="Quesneville H."/>
            <person name="Oliver R.P."/>
            <person name="Wincker P."/>
            <person name="Balesdent M.-H."/>
            <person name="Howlett B.J."/>
        </authorList>
    </citation>
    <scope>NUCLEOTIDE SEQUENCE [LARGE SCALE GENOMIC DNA]</scope>
    <source>
        <strain evidence="8">JN3 / isolate v23.1.3 / race Av1-4-5-6-7-8</strain>
    </source>
</reference>